<evidence type="ECO:0000313" key="2">
    <source>
        <dbReference type="EMBL" id="MCF2871013.1"/>
    </source>
</evidence>
<organism evidence="2 3">
    <name type="scientific">Octadecabacter dasysiphoniae</name>
    <dbReference type="NCBI Taxonomy" id="2909341"/>
    <lineage>
        <taxon>Bacteria</taxon>
        <taxon>Pseudomonadati</taxon>
        <taxon>Pseudomonadota</taxon>
        <taxon>Alphaproteobacteria</taxon>
        <taxon>Rhodobacterales</taxon>
        <taxon>Roseobacteraceae</taxon>
        <taxon>Octadecabacter</taxon>
    </lineage>
</organism>
<dbReference type="Gene3D" id="1.10.8.80">
    <property type="entry name" value="Magnesium chelatase subunit I, C-Terminal domain"/>
    <property type="match status" value="1"/>
</dbReference>
<dbReference type="InterPro" id="IPR011703">
    <property type="entry name" value="ATPase_AAA-3"/>
</dbReference>
<dbReference type="PANTHER" id="PTHR42759">
    <property type="entry name" value="MOXR FAMILY PROTEIN"/>
    <property type="match status" value="1"/>
</dbReference>
<gene>
    <name evidence="2" type="ORF">L0664_08040</name>
</gene>
<dbReference type="Proteomes" id="UP001200557">
    <property type="component" value="Unassembled WGS sequence"/>
</dbReference>
<dbReference type="Pfam" id="PF07726">
    <property type="entry name" value="AAA_3"/>
    <property type="match status" value="1"/>
</dbReference>
<accession>A0ABS9CUS8</accession>
<name>A0ABS9CUS8_9RHOB</name>
<dbReference type="PANTHER" id="PTHR42759:SF1">
    <property type="entry name" value="MAGNESIUM-CHELATASE SUBUNIT CHLD"/>
    <property type="match status" value="1"/>
</dbReference>
<feature type="domain" description="AAA+ ATPase" evidence="1">
    <location>
        <begin position="45"/>
        <end position="189"/>
    </location>
</feature>
<proteinExistence type="predicted"/>
<dbReference type="SUPFAM" id="SSF52540">
    <property type="entry name" value="P-loop containing nucleoside triphosphate hydrolases"/>
    <property type="match status" value="1"/>
</dbReference>
<dbReference type="SMART" id="SM00382">
    <property type="entry name" value="AAA"/>
    <property type="match status" value="1"/>
</dbReference>
<comment type="caution">
    <text evidence="2">The sequence shown here is derived from an EMBL/GenBank/DDBJ whole genome shotgun (WGS) entry which is preliminary data.</text>
</comment>
<dbReference type="InterPro" id="IPR003593">
    <property type="entry name" value="AAA+_ATPase"/>
</dbReference>
<dbReference type="InterPro" id="IPR027417">
    <property type="entry name" value="P-loop_NTPase"/>
</dbReference>
<sequence>MPTDAQLVTDIENLAAKLAQARTSIANRFIGQDAVVNLTLGSLLCGGHALLIGLPGLGKTMLVDTLSTVMGLDGNRIQFTPDLMPADILGSEVLETAADGTRDFRFIQGPVFCQLLMADEINRASPRTQSALLQAMQEKEVTIAGEHRPLGVPFHVLATQNPIEQEGTYPLPEAQLDRFLVQIDVPYPDRHTERDILIATTGIETGAATAVFTAQELLDAQALLRRMPVGDAIVELILDIVRACRPDDATAPEIVSSSVSWGPGPRAAQALMLMVRANALLNGRLVPSVDDVLEMAGPVLTHRMALSFAARARGEVLARVIDDVADQIANTTAAA</sequence>
<dbReference type="CDD" id="cd00009">
    <property type="entry name" value="AAA"/>
    <property type="match status" value="1"/>
</dbReference>
<dbReference type="PIRSF" id="PIRSF002849">
    <property type="entry name" value="AAA_ATPase_chaperone_MoxR_prd"/>
    <property type="match status" value="1"/>
</dbReference>
<keyword evidence="3" id="KW-1185">Reference proteome</keyword>
<reference evidence="2 3" key="1">
    <citation type="submission" date="2022-01" db="EMBL/GenBank/DDBJ databases">
        <title>Octadecabacter sp. nov., isolated from a marine alga.</title>
        <authorList>
            <person name="Jin M.S."/>
            <person name="Kim H.M."/>
            <person name="Han D.M."/>
            <person name="Jung J.J."/>
            <person name="Jeon C.O."/>
        </authorList>
    </citation>
    <scope>NUCLEOTIDE SEQUENCE [LARGE SCALE GENOMIC DNA]</scope>
    <source>
        <strain evidence="2 3">G9-8</strain>
    </source>
</reference>
<dbReference type="RefSeq" id="WP_235225136.1">
    <property type="nucleotide sequence ID" value="NZ_JAKGAQ010000002.1"/>
</dbReference>
<dbReference type="Gene3D" id="3.40.50.300">
    <property type="entry name" value="P-loop containing nucleotide triphosphate hydrolases"/>
    <property type="match status" value="1"/>
</dbReference>
<dbReference type="InterPro" id="IPR050764">
    <property type="entry name" value="CbbQ/NirQ/NorQ/GpvN"/>
</dbReference>
<protein>
    <submittedName>
        <fullName evidence="2">MoxR family ATPase</fullName>
    </submittedName>
</protein>
<dbReference type="InterPro" id="IPR041628">
    <property type="entry name" value="ChlI/MoxR_AAA_lid"/>
</dbReference>
<dbReference type="Pfam" id="PF17863">
    <property type="entry name" value="AAA_lid_2"/>
    <property type="match status" value="1"/>
</dbReference>
<evidence type="ECO:0000259" key="1">
    <source>
        <dbReference type="SMART" id="SM00382"/>
    </source>
</evidence>
<dbReference type="EMBL" id="JAKGAQ010000002">
    <property type="protein sequence ID" value="MCF2871013.1"/>
    <property type="molecule type" value="Genomic_DNA"/>
</dbReference>
<evidence type="ECO:0000313" key="3">
    <source>
        <dbReference type="Proteomes" id="UP001200557"/>
    </source>
</evidence>